<dbReference type="Proteomes" id="UP001501251">
    <property type="component" value="Unassembled WGS sequence"/>
</dbReference>
<gene>
    <name evidence="1" type="ORF">GCM10022252_55800</name>
</gene>
<proteinExistence type="predicted"/>
<keyword evidence="2" id="KW-1185">Reference proteome</keyword>
<organism evidence="1 2">
    <name type="scientific">Streptosporangium oxazolinicum</name>
    <dbReference type="NCBI Taxonomy" id="909287"/>
    <lineage>
        <taxon>Bacteria</taxon>
        <taxon>Bacillati</taxon>
        <taxon>Actinomycetota</taxon>
        <taxon>Actinomycetes</taxon>
        <taxon>Streptosporangiales</taxon>
        <taxon>Streptosporangiaceae</taxon>
        <taxon>Streptosporangium</taxon>
    </lineage>
</organism>
<dbReference type="EMBL" id="BAABAQ010000011">
    <property type="protein sequence ID" value="GAA4201308.1"/>
    <property type="molecule type" value="Genomic_DNA"/>
</dbReference>
<name>A0ABP8B971_9ACTN</name>
<evidence type="ECO:0000313" key="1">
    <source>
        <dbReference type="EMBL" id="GAA4201308.1"/>
    </source>
</evidence>
<comment type="caution">
    <text evidence="1">The sequence shown here is derived from an EMBL/GenBank/DDBJ whole genome shotgun (WGS) entry which is preliminary data.</text>
</comment>
<protein>
    <submittedName>
        <fullName evidence="1">Uncharacterized protein</fullName>
    </submittedName>
</protein>
<sequence length="124" mass="13739">MRLSPTSREVAQPCDICHDADRTWKLLARHCPDIKPLVLFDTLRLAQAASPEVLRHSMNALLRWHKLAEQTEQLAAGVQPQRALWDAVGVGLLPPALITTWSERRDAPSTSELANVSPPLTICS</sequence>
<evidence type="ECO:0000313" key="2">
    <source>
        <dbReference type="Proteomes" id="UP001501251"/>
    </source>
</evidence>
<reference evidence="2" key="1">
    <citation type="journal article" date="2019" name="Int. J. Syst. Evol. Microbiol.">
        <title>The Global Catalogue of Microorganisms (GCM) 10K type strain sequencing project: providing services to taxonomists for standard genome sequencing and annotation.</title>
        <authorList>
            <consortium name="The Broad Institute Genomics Platform"/>
            <consortium name="The Broad Institute Genome Sequencing Center for Infectious Disease"/>
            <person name="Wu L."/>
            <person name="Ma J."/>
        </authorList>
    </citation>
    <scope>NUCLEOTIDE SEQUENCE [LARGE SCALE GENOMIC DNA]</scope>
    <source>
        <strain evidence="2">JCM 17388</strain>
    </source>
</reference>
<accession>A0ABP8B971</accession>